<dbReference type="Ensembl" id="ENSPKIT00000003427.1">
    <property type="protein sequence ID" value="ENSPKIP00000022756.1"/>
    <property type="gene ID" value="ENSPKIG00000006639.1"/>
</dbReference>
<organism evidence="1 2">
    <name type="scientific">Paramormyrops kingsleyae</name>
    <dbReference type="NCBI Taxonomy" id="1676925"/>
    <lineage>
        <taxon>Eukaryota</taxon>
        <taxon>Metazoa</taxon>
        <taxon>Chordata</taxon>
        <taxon>Craniata</taxon>
        <taxon>Vertebrata</taxon>
        <taxon>Euteleostomi</taxon>
        <taxon>Actinopterygii</taxon>
        <taxon>Neopterygii</taxon>
        <taxon>Teleostei</taxon>
        <taxon>Osteoglossocephala</taxon>
        <taxon>Osteoglossomorpha</taxon>
        <taxon>Osteoglossiformes</taxon>
        <taxon>Mormyridae</taxon>
        <taxon>Paramormyrops</taxon>
    </lineage>
</organism>
<dbReference type="AlphaFoldDB" id="A0A3B3RYA0"/>
<dbReference type="Proteomes" id="UP000261540">
    <property type="component" value="Unplaced"/>
</dbReference>
<keyword evidence="2" id="KW-1185">Reference proteome</keyword>
<reference evidence="1" key="2">
    <citation type="submission" date="2025-09" db="UniProtKB">
        <authorList>
            <consortium name="Ensembl"/>
        </authorList>
    </citation>
    <scope>IDENTIFICATION</scope>
</reference>
<name>A0A3B3RYA0_9TELE</name>
<sequence length="97" mass="11054">MRFNSQLYKFSCRCLACLNHVSVAKPSTSKRAHSQCNNSNSITALIFTGFVLCLNPNDVYLRLRSLIRRRAWRLSMVLWTVIRKGKAEGSSTLVLSF</sequence>
<accession>A0A3B3RYA0</accession>
<evidence type="ECO:0000313" key="2">
    <source>
        <dbReference type="Proteomes" id="UP000261540"/>
    </source>
</evidence>
<evidence type="ECO:0000313" key="1">
    <source>
        <dbReference type="Ensembl" id="ENSPKIP00000022756.1"/>
    </source>
</evidence>
<protein>
    <submittedName>
        <fullName evidence="1">Uncharacterized protein</fullName>
    </submittedName>
</protein>
<reference evidence="1" key="1">
    <citation type="submission" date="2025-08" db="UniProtKB">
        <authorList>
            <consortium name="Ensembl"/>
        </authorList>
    </citation>
    <scope>IDENTIFICATION</scope>
</reference>
<proteinExistence type="predicted"/>